<accession>A0A2I1C320</accession>
<dbReference type="VEuPathDB" id="FungiDB:P174DRAFT_256105"/>
<sequence length="164" mass="18342">MRPSFPGEKRGQVDERSSDRWRSVWAGLVRTIPGSFMARARNGAEVLVSCYRVISGDWICHQSMSQELAGNGGEKGRLFVICSDDFLFLGSLCESIWSHFSPDCLYDEGNDAGANTSCLVGFPELLFCGLVPHLDRHRVQSGPNKYQLTEMDLVRRDHSHGCMI</sequence>
<dbReference type="GeneID" id="36528798"/>
<evidence type="ECO:0000313" key="1">
    <source>
        <dbReference type="EMBL" id="PKX91983.1"/>
    </source>
</evidence>
<keyword evidence="2" id="KW-1185">Reference proteome</keyword>
<organism evidence="1 2">
    <name type="scientific">Aspergillus novofumigatus (strain IBT 16806)</name>
    <dbReference type="NCBI Taxonomy" id="1392255"/>
    <lineage>
        <taxon>Eukaryota</taxon>
        <taxon>Fungi</taxon>
        <taxon>Dikarya</taxon>
        <taxon>Ascomycota</taxon>
        <taxon>Pezizomycotina</taxon>
        <taxon>Eurotiomycetes</taxon>
        <taxon>Eurotiomycetidae</taxon>
        <taxon>Eurotiales</taxon>
        <taxon>Aspergillaceae</taxon>
        <taxon>Aspergillus</taxon>
        <taxon>Aspergillus subgen. Fumigati</taxon>
    </lineage>
</organism>
<evidence type="ECO:0000313" key="2">
    <source>
        <dbReference type="Proteomes" id="UP000234474"/>
    </source>
</evidence>
<name>A0A2I1C320_ASPN1</name>
<gene>
    <name evidence="1" type="ORF">P174DRAFT_256105</name>
</gene>
<dbReference type="RefSeq" id="XP_024680578.1">
    <property type="nucleotide sequence ID" value="XM_024821472.1"/>
</dbReference>
<dbReference type="Proteomes" id="UP000234474">
    <property type="component" value="Unassembled WGS sequence"/>
</dbReference>
<dbReference type="EMBL" id="MSZS01000006">
    <property type="protein sequence ID" value="PKX91983.1"/>
    <property type="molecule type" value="Genomic_DNA"/>
</dbReference>
<reference evidence="2" key="1">
    <citation type="journal article" date="2018" name="Proc. Natl. Acad. Sci. U.S.A.">
        <title>Linking secondary metabolites to gene clusters through genome sequencing of six diverse Aspergillus species.</title>
        <authorList>
            <person name="Kaerboelling I."/>
            <person name="Vesth T.C."/>
            <person name="Frisvad J.C."/>
            <person name="Nybo J.L."/>
            <person name="Theobald S."/>
            <person name="Kuo A."/>
            <person name="Bowyer P."/>
            <person name="Matsuda Y."/>
            <person name="Mondo S."/>
            <person name="Lyhne E.K."/>
            <person name="Kogle M.E."/>
            <person name="Clum A."/>
            <person name="Lipzen A."/>
            <person name="Salamov A."/>
            <person name="Ngan C.Y."/>
            <person name="Daum C."/>
            <person name="Chiniquy J."/>
            <person name="Barry K."/>
            <person name="LaButti K."/>
            <person name="Haridas S."/>
            <person name="Simmons B.A."/>
            <person name="Magnuson J.K."/>
            <person name="Mortensen U.H."/>
            <person name="Larsen T.O."/>
            <person name="Grigoriev I.V."/>
            <person name="Baker S.E."/>
            <person name="Andersen M.R."/>
        </authorList>
    </citation>
    <scope>NUCLEOTIDE SEQUENCE [LARGE SCALE GENOMIC DNA]</scope>
    <source>
        <strain evidence="2">IBT 16806</strain>
    </source>
</reference>
<dbReference type="AlphaFoldDB" id="A0A2I1C320"/>
<protein>
    <submittedName>
        <fullName evidence="1">Uncharacterized protein</fullName>
    </submittedName>
</protein>
<comment type="caution">
    <text evidence="1">The sequence shown here is derived from an EMBL/GenBank/DDBJ whole genome shotgun (WGS) entry which is preliminary data.</text>
</comment>
<proteinExistence type="predicted"/>